<keyword evidence="2" id="KW-1185">Reference proteome</keyword>
<accession>A0A3P3U7B6</accession>
<evidence type="ECO:0000313" key="1">
    <source>
        <dbReference type="EMBL" id="RRJ66267.1"/>
    </source>
</evidence>
<dbReference type="Proteomes" id="UP000267017">
    <property type="component" value="Unassembled WGS sequence"/>
</dbReference>
<dbReference type="RefSeq" id="WP_128634057.1">
    <property type="nucleotide sequence ID" value="NZ_RRCN01000001.1"/>
</dbReference>
<dbReference type="AlphaFoldDB" id="A0A3P3U7B6"/>
<organism evidence="1 2">
    <name type="scientific">Paenibacillus oralis</name>
    <dbReference type="NCBI Taxonomy" id="2490856"/>
    <lineage>
        <taxon>Bacteria</taxon>
        <taxon>Bacillati</taxon>
        <taxon>Bacillota</taxon>
        <taxon>Bacilli</taxon>
        <taxon>Bacillales</taxon>
        <taxon>Paenibacillaceae</taxon>
        <taxon>Paenibacillus</taxon>
    </lineage>
</organism>
<gene>
    <name evidence="1" type="ORF">EHV15_27630</name>
</gene>
<comment type="caution">
    <text evidence="1">The sequence shown here is derived from an EMBL/GenBank/DDBJ whole genome shotgun (WGS) entry which is preliminary data.</text>
</comment>
<dbReference type="OrthoDB" id="9955966at2"/>
<evidence type="ECO:0000313" key="2">
    <source>
        <dbReference type="Proteomes" id="UP000267017"/>
    </source>
</evidence>
<dbReference type="EMBL" id="RRCN01000001">
    <property type="protein sequence ID" value="RRJ66267.1"/>
    <property type="molecule type" value="Genomic_DNA"/>
</dbReference>
<protein>
    <submittedName>
        <fullName evidence="1">Uncharacterized protein</fullName>
    </submittedName>
</protein>
<name>A0A3P3U7B6_9BACL</name>
<sequence>MNLTSDSPLLERQIVGWAFKNSGTLCTYDPEPGLFIPVSGIFSLYFPMNGPKRGHFLANGKNSDINYLYILLKWGDRRNNALFCPYVY</sequence>
<reference evidence="1 2" key="1">
    <citation type="submission" date="2018-11" db="EMBL/GenBank/DDBJ databases">
        <title>Genome sequencing of Paenibacillus sp. KCOM 3021 (= ChDC PVNT-B20).</title>
        <authorList>
            <person name="Kook J.-K."/>
            <person name="Park S.-N."/>
            <person name="Lim Y.K."/>
        </authorList>
    </citation>
    <scope>NUCLEOTIDE SEQUENCE [LARGE SCALE GENOMIC DNA]</scope>
    <source>
        <strain evidence="1 2">KCOM 3021</strain>
    </source>
</reference>
<proteinExistence type="predicted"/>